<evidence type="ECO:0000313" key="1">
    <source>
        <dbReference type="EMBL" id="MDN4165742.1"/>
    </source>
</evidence>
<evidence type="ECO:0008006" key="3">
    <source>
        <dbReference type="Google" id="ProtNLM"/>
    </source>
</evidence>
<gene>
    <name evidence="1" type="ORF">QWY31_09525</name>
</gene>
<dbReference type="Proteomes" id="UP001168552">
    <property type="component" value="Unassembled WGS sequence"/>
</dbReference>
<organism evidence="1 2">
    <name type="scientific">Shiella aurantiaca</name>
    <dbReference type="NCBI Taxonomy" id="3058365"/>
    <lineage>
        <taxon>Bacteria</taxon>
        <taxon>Pseudomonadati</taxon>
        <taxon>Bacteroidota</taxon>
        <taxon>Cytophagia</taxon>
        <taxon>Cytophagales</taxon>
        <taxon>Shiellaceae</taxon>
        <taxon>Shiella</taxon>
    </lineage>
</organism>
<dbReference type="EMBL" id="JAUHJS010000004">
    <property type="protein sequence ID" value="MDN4165742.1"/>
    <property type="molecule type" value="Genomic_DNA"/>
</dbReference>
<name>A0ABT8F5J6_9BACT</name>
<accession>A0ABT8F5J6</accession>
<reference evidence="1" key="1">
    <citation type="submission" date="2023-06" db="EMBL/GenBank/DDBJ databases">
        <title>Cytophagales bacterium Strain LB-30, isolated from soil.</title>
        <authorList>
            <person name="Liu B."/>
        </authorList>
    </citation>
    <scope>NUCLEOTIDE SEQUENCE</scope>
    <source>
        <strain evidence="1">LB-30</strain>
    </source>
</reference>
<evidence type="ECO:0000313" key="2">
    <source>
        <dbReference type="Proteomes" id="UP001168552"/>
    </source>
</evidence>
<dbReference type="RefSeq" id="WP_320004272.1">
    <property type="nucleotide sequence ID" value="NZ_JAUHJS010000004.1"/>
</dbReference>
<comment type="caution">
    <text evidence="1">The sequence shown here is derived from an EMBL/GenBank/DDBJ whole genome shotgun (WGS) entry which is preliminary data.</text>
</comment>
<keyword evidence="2" id="KW-1185">Reference proteome</keyword>
<protein>
    <recommendedName>
        <fullName evidence="3">Lipoprotein</fullName>
    </recommendedName>
</protein>
<proteinExistence type="predicted"/>
<sequence length="411" mass="47896">MKKLLFTLFSAYLFVQCNTAIKTKSTQETVVSPLADTVVIAEPTLKDSIQQIRDWFGTINRNAEAGNYERLHHEIKTDSLNLIITEFRDKGTKSRKKIVYKSDEPGYDLPLRNPSVRVNGINREYYYWDDRLFFIYEIVETKRDSINETLENRFYFASNRMIRWIEGKATIERTDTLFKKLDDAFASQKVHLLQPYDYFMVYNGTKTLFSDSKRELMGAIYKHLHFTFPKAESIQTVFINLFKNTYVLEVITEQKSVKETSLFVFETSLSGQAWEAKGELFARLPKSEAEIQTPAEFIYYMIQLAEKNDTLKLRELIPKQGYETHVTVSIGDVDTPQYDKLTTVSKDTLRFEHLGFPFGLSIFEYNPRVNKFFHEDGKASITISGGGFSESVYIRKIKNKVYLQRHTSLDH</sequence>